<dbReference type="Proteomes" id="UP001054892">
    <property type="component" value="Unassembled WGS sequence"/>
</dbReference>
<dbReference type="Pfam" id="PF10282">
    <property type="entry name" value="Lactonase"/>
    <property type="match status" value="1"/>
</dbReference>
<dbReference type="SUPFAM" id="SSF51004">
    <property type="entry name" value="C-terminal (heme d1) domain of cytochrome cd1-nitrite reductase"/>
    <property type="match status" value="1"/>
</dbReference>
<dbReference type="EMBL" id="BQKM01000023">
    <property type="protein sequence ID" value="GJN55973.1"/>
    <property type="molecule type" value="Genomic_DNA"/>
</dbReference>
<evidence type="ECO:0000313" key="6">
    <source>
        <dbReference type="Proteomes" id="UP001054892"/>
    </source>
</evidence>
<protein>
    <submittedName>
        <fullName evidence="3">3-carboxymuconate cyclase</fullName>
    </submittedName>
</protein>
<dbReference type="Gene3D" id="2.130.10.10">
    <property type="entry name" value="YVTN repeat-like/Quinoprotein amine dehydrogenase"/>
    <property type="match status" value="1"/>
</dbReference>
<dbReference type="InterPro" id="IPR019405">
    <property type="entry name" value="Lactonase_7-beta_prop"/>
</dbReference>
<reference evidence="3 5" key="1">
    <citation type="submission" date="2020-05" db="EMBL/GenBank/DDBJ databases">
        <title>Characterization of novel class B3 metallo-beta-lactamase from novel Pseudomonas species.</title>
        <authorList>
            <person name="Yamada K."/>
            <person name="Aoki K."/>
            <person name="Ishii Y."/>
        </authorList>
    </citation>
    <scope>NUCLEOTIDE SEQUENCE [LARGE SCALE GENOMIC DNA]</scope>
    <source>
        <strain evidence="3 5">TUM18999</strain>
        <strain evidence="4 6">TUM20286</strain>
    </source>
</reference>
<dbReference type="InterPro" id="IPR011048">
    <property type="entry name" value="Haem_d1_sf"/>
</dbReference>
<dbReference type="EMBL" id="AP023189">
    <property type="protein sequence ID" value="BCG25027.1"/>
    <property type="molecule type" value="Genomic_DNA"/>
</dbReference>
<dbReference type="PANTHER" id="PTHR30344:SF1">
    <property type="entry name" value="6-PHOSPHOGLUCONOLACTONASE"/>
    <property type="match status" value="1"/>
</dbReference>
<comment type="similarity">
    <text evidence="1">Belongs to the cycloisomerase 2 family.</text>
</comment>
<sequence>MPRNVPLLFCTMTLLAGCAGRPPADTTQLLVGCTGEVCPGIQRFAFDGAQGRLTERPLQTLPSANPSWLVLSADGSQLFATNENPPQGRDPAGQVSSFAIGGGTERSLTPLSQVATRGAEPTHASLSEDGRFLFVAHYSTRPTPGGSLAVIPVTAHGTLGAVAQQVRQSFSRRGSQRQGSSHLHAAVLAGGYLFVTDLGADKVYAYRYDGEKPKKPLQAARPGAFALPKGSGPRHLAFDKSGTRAYLTLELSNQIAILGRDEARLEQQGLVDLDPPGANAEGDRRLGAIHLSPDERFLYVARRGVENQIVVYAVSPADGSLSEVQRHASGGEEPREFTFAPDGRFLLVANQKSDSVAVFARDPQSGLLVEQVQSISAPAPSALRFVP</sequence>
<evidence type="ECO:0000313" key="4">
    <source>
        <dbReference type="EMBL" id="GJN55973.1"/>
    </source>
</evidence>
<dbReference type="PANTHER" id="PTHR30344">
    <property type="entry name" value="6-PHOSPHOGLUCONOLACTONASE-RELATED"/>
    <property type="match status" value="1"/>
</dbReference>
<keyword evidence="2" id="KW-0313">Glucose metabolism</keyword>
<dbReference type="Proteomes" id="UP000509383">
    <property type="component" value="Chromosome"/>
</dbReference>
<dbReference type="AlphaFoldDB" id="A0A6J4E579"/>
<proteinExistence type="inferred from homology"/>
<dbReference type="KEGG" id="ptw:TUM18999_32180"/>
<name>A0A6J4E579_9PSED</name>
<evidence type="ECO:0000256" key="2">
    <source>
        <dbReference type="ARBA" id="ARBA00022526"/>
    </source>
</evidence>
<accession>A0A6J4E579</accession>
<keyword evidence="2" id="KW-0119">Carbohydrate metabolism</keyword>
<evidence type="ECO:0000313" key="5">
    <source>
        <dbReference type="Proteomes" id="UP000509383"/>
    </source>
</evidence>
<evidence type="ECO:0000313" key="3">
    <source>
        <dbReference type="EMBL" id="BCG25027.1"/>
    </source>
</evidence>
<dbReference type="InterPro" id="IPR050282">
    <property type="entry name" value="Cycloisomerase_2"/>
</dbReference>
<dbReference type="InterPro" id="IPR015943">
    <property type="entry name" value="WD40/YVTN_repeat-like_dom_sf"/>
</dbReference>
<dbReference type="GO" id="GO:0017057">
    <property type="term" value="F:6-phosphogluconolactonase activity"/>
    <property type="evidence" value="ECO:0007669"/>
    <property type="project" value="TreeGrafter"/>
</dbReference>
<organism evidence="3 5">
    <name type="scientific">Pseudomonas tohonis</name>
    <dbReference type="NCBI Taxonomy" id="2725477"/>
    <lineage>
        <taxon>Bacteria</taxon>
        <taxon>Pseudomonadati</taxon>
        <taxon>Pseudomonadota</taxon>
        <taxon>Gammaproteobacteria</taxon>
        <taxon>Pseudomonadales</taxon>
        <taxon>Pseudomonadaceae</taxon>
        <taxon>Pseudomonas</taxon>
    </lineage>
</organism>
<gene>
    <name evidence="3" type="ORF">TUM18999_32180</name>
    <name evidence="4" type="ORF">TUM20286_57250</name>
</gene>
<dbReference type="PROSITE" id="PS51257">
    <property type="entry name" value="PROKAR_LIPOPROTEIN"/>
    <property type="match status" value="1"/>
</dbReference>
<dbReference type="RefSeq" id="WP_173179951.1">
    <property type="nucleotide sequence ID" value="NZ_AP023189.1"/>
</dbReference>
<evidence type="ECO:0000256" key="1">
    <source>
        <dbReference type="ARBA" id="ARBA00005564"/>
    </source>
</evidence>
<dbReference type="GO" id="GO:0005829">
    <property type="term" value="C:cytosol"/>
    <property type="evidence" value="ECO:0007669"/>
    <property type="project" value="TreeGrafter"/>
</dbReference>
<dbReference type="GO" id="GO:0006006">
    <property type="term" value="P:glucose metabolic process"/>
    <property type="evidence" value="ECO:0007669"/>
    <property type="project" value="UniProtKB-KW"/>
</dbReference>
<keyword evidence="6" id="KW-1185">Reference proteome</keyword>